<reference evidence="1 2" key="1">
    <citation type="journal article" date="2006" name="Science">
        <title>The genome of black cottonwood, Populus trichocarpa (Torr. &amp; Gray).</title>
        <authorList>
            <person name="Tuskan G.A."/>
            <person name="Difazio S."/>
            <person name="Jansson S."/>
            <person name="Bohlmann J."/>
            <person name="Grigoriev I."/>
            <person name="Hellsten U."/>
            <person name="Putnam N."/>
            <person name="Ralph S."/>
            <person name="Rombauts S."/>
            <person name="Salamov A."/>
            <person name="Schein J."/>
            <person name="Sterck L."/>
            <person name="Aerts A."/>
            <person name="Bhalerao R.R."/>
            <person name="Bhalerao R.P."/>
            <person name="Blaudez D."/>
            <person name="Boerjan W."/>
            <person name="Brun A."/>
            <person name="Brunner A."/>
            <person name="Busov V."/>
            <person name="Campbell M."/>
            <person name="Carlson J."/>
            <person name="Chalot M."/>
            <person name="Chapman J."/>
            <person name="Chen G.L."/>
            <person name="Cooper D."/>
            <person name="Coutinho P.M."/>
            <person name="Couturier J."/>
            <person name="Covert S."/>
            <person name="Cronk Q."/>
            <person name="Cunningham R."/>
            <person name="Davis J."/>
            <person name="Degroeve S."/>
            <person name="Dejardin A."/>
            <person name="Depamphilis C."/>
            <person name="Detter J."/>
            <person name="Dirks B."/>
            <person name="Dubchak I."/>
            <person name="Duplessis S."/>
            <person name="Ehlting J."/>
            <person name="Ellis B."/>
            <person name="Gendler K."/>
            <person name="Goodstein D."/>
            <person name="Gribskov M."/>
            <person name="Grimwood J."/>
            <person name="Groover A."/>
            <person name="Gunter L."/>
            <person name="Hamberger B."/>
            <person name="Heinze B."/>
            <person name="Helariutta Y."/>
            <person name="Henrissat B."/>
            <person name="Holligan D."/>
            <person name="Holt R."/>
            <person name="Huang W."/>
            <person name="Islam-Faridi N."/>
            <person name="Jones S."/>
            <person name="Jones-Rhoades M."/>
            <person name="Jorgensen R."/>
            <person name="Joshi C."/>
            <person name="Kangasjarvi J."/>
            <person name="Karlsson J."/>
            <person name="Kelleher C."/>
            <person name="Kirkpatrick R."/>
            <person name="Kirst M."/>
            <person name="Kohler A."/>
            <person name="Kalluri U."/>
            <person name="Larimer F."/>
            <person name="Leebens-Mack J."/>
            <person name="Leple J.C."/>
            <person name="Locascio P."/>
            <person name="Lou Y."/>
            <person name="Lucas S."/>
            <person name="Martin F."/>
            <person name="Montanini B."/>
            <person name="Napoli C."/>
            <person name="Nelson D.R."/>
            <person name="Nelson C."/>
            <person name="Nieminen K."/>
            <person name="Nilsson O."/>
            <person name="Pereda V."/>
            <person name="Peter G."/>
            <person name="Philippe R."/>
            <person name="Pilate G."/>
            <person name="Poliakov A."/>
            <person name="Razumovskaya J."/>
            <person name="Richardson P."/>
            <person name="Rinaldi C."/>
            <person name="Ritland K."/>
            <person name="Rouze P."/>
            <person name="Ryaboy D."/>
            <person name="Schmutz J."/>
            <person name="Schrader J."/>
            <person name="Segerman B."/>
            <person name="Shin H."/>
            <person name="Siddiqui A."/>
            <person name="Sterky F."/>
            <person name="Terry A."/>
            <person name="Tsai C.J."/>
            <person name="Uberbacher E."/>
            <person name="Unneberg P."/>
            <person name="Vahala J."/>
            <person name="Wall K."/>
            <person name="Wessler S."/>
            <person name="Yang G."/>
            <person name="Yin T."/>
            <person name="Douglas C."/>
            <person name="Marra M."/>
            <person name="Sandberg G."/>
            <person name="Van de Peer Y."/>
            <person name="Rokhsar D."/>
        </authorList>
    </citation>
    <scope>NUCLEOTIDE SEQUENCE [LARGE SCALE GENOMIC DNA]</scope>
    <source>
        <strain evidence="2">cv. Nisqually</strain>
    </source>
</reference>
<dbReference type="EMBL" id="CM009297">
    <property type="protein sequence ID" value="KAI9389508.1"/>
    <property type="molecule type" value="Genomic_DNA"/>
</dbReference>
<proteinExistence type="predicted"/>
<evidence type="ECO:0000313" key="2">
    <source>
        <dbReference type="Proteomes" id="UP000006729"/>
    </source>
</evidence>
<protein>
    <submittedName>
        <fullName evidence="1">Uncharacterized protein</fullName>
    </submittedName>
</protein>
<evidence type="ECO:0000313" key="1">
    <source>
        <dbReference type="EMBL" id="KAI9389508.1"/>
    </source>
</evidence>
<keyword evidence="2" id="KW-1185">Reference proteome</keyword>
<name>A0ACC0SJU1_POPTR</name>
<comment type="caution">
    <text evidence="1">The sequence shown here is derived from an EMBL/GenBank/DDBJ whole genome shotgun (WGS) entry which is preliminary data.</text>
</comment>
<accession>A0ACC0SJU1</accession>
<sequence>MSSTFSSSRNSPGSARLQLQFGAVRSSSLKKPPEPLRRAVADCLSSAAVATFHHGISPATSTDASRTLLDYLAAPATTDLAYGVILEHTIAERERSPAVVGRCVTHLKRYLLRCIPSEETLSQIDRFCLSIIAECDISLKRTSSTWSGSLNQQSVSSTAPANYSPSPPVYIYASEALVKSLNYVRSLVAHHIPKRPFQPAAFTVAPSVSRQSLPTQPSLFSRSFNYQLSPSSGAESSEKNDPTTLPASNLSNVENDEVAEDLDYIADDVLKWRWVGRPFLSTESDRPVDLHDVSVCKFLELGAAALLVGDMEDKTKGQPWKYFGTADLPYLEQLLQPSSVTTITNSASARRHLRTITSSKRSKAGPHQIWEDSPASTFRPRARQLFQYRHYSGQQPLRLNPAEVCEVIAAVSSETYSASANHLTVSRLNNNSGKPSMDVAVSVLIKLVIDMYVMDSGTAAPLALSMLEEMLNSSKAACRVRAFDLILNLGVHAHLLEPVLINDASTIEEEYSQESCSDCEEQLPTQGNQKADSVNKLGTSSAINNFESWILNILYEILLLLVQTEEKEESVWASALSCLLYFVCDRGKILRNRLEGLDIRVIKALIETSRKNSWAELVHSKLVCMLTNMFYQVSDGSMMTVAMNPVFLIDELDLIGGIEFIFHEYSLANLREERRNLYLILFDYVLHQINEACVAAGESEFSDDEIQSIATLLTLANAPEAFYISVKLGLEGIGELLRRSISGALSRYPNNERLNMLLENVTEKFNAIISSFTHLDKEFSHLIETTQSYKFLESVESAVPRNGVGVKAKLSWATLHSLLHSERIAYRQNGYTWLGDLLIAEITEGRDVNVWSNVKELQRKIAYAGVHDSSVSSDVPLSIWLLCGLLKSKHNIIRWGFLFVLERLLMRCKFLLDKNEMQHPRSSNASHEHADSRLEKANAVIDIMSSALSLVAQINETDRINILKVICWSTNTTIDQPK</sequence>
<dbReference type="Proteomes" id="UP000006729">
    <property type="component" value="Chromosome 8"/>
</dbReference>
<organism evidence="1 2">
    <name type="scientific">Populus trichocarpa</name>
    <name type="common">Western balsam poplar</name>
    <name type="synonym">Populus balsamifera subsp. trichocarpa</name>
    <dbReference type="NCBI Taxonomy" id="3694"/>
    <lineage>
        <taxon>Eukaryota</taxon>
        <taxon>Viridiplantae</taxon>
        <taxon>Streptophyta</taxon>
        <taxon>Embryophyta</taxon>
        <taxon>Tracheophyta</taxon>
        <taxon>Spermatophyta</taxon>
        <taxon>Magnoliopsida</taxon>
        <taxon>eudicotyledons</taxon>
        <taxon>Gunneridae</taxon>
        <taxon>Pentapetalae</taxon>
        <taxon>rosids</taxon>
        <taxon>fabids</taxon>
        <taxon>Malpighiales</taxon>
        <taxon>Salicaceae</taxon>
        <taxon>Saliceae</taxon>
        <taxon>Populus</taxon>
    </lineage>
</organism>
<gene>
    <name evidence="1" type="ORF">POPTR_008G052700v4</name>
</gene>